<proteinExistence type="predicted"/>
<evidence type="ECO:0000313" key="1">
    <source>
        <dbReference type="EMBL" id="TBU09254.1"/>
    </source>
</evidence>
<name>A0A4Q9LLW2_9MICR</name>
<organism evidence="1 2">
    <name type="scientific">Hamiltosporidium magnivora</name>
    <dbReference type="NCBI Taxonomy" id="148818"/>
    <lineage>
        <taxon>Eukaryota</taxon>
        <taxon>Fungi</taxon>
        <taxon>Fungi incertae sedis</taxon>
        <taxon>Microsporidia</taxon>
        <taxon>Dubosqiidae</taxon>
        <taxon>Hamiltosporidium</taxon>
    </lineage>
</organism>
<reference evidence="1 2" key="1">
    <citation type="submission" date="2017-12" db="EMBL/GenBank/DDBJ databases">
        <authorList>
            <person name="Pombert J.-F."/>
            <person name="Haag K.L."/>
            <person name="Ebert D."/>
        </authorList>
    </citation>
    <scope>NUCLEOTIDE SEQUENCE [LARGE SCALE GENOMIC DNA]</scope>
    <source>
        <strain evidence="1">BE-OM-2</strain>
    </source>
</reference>
<comment type="caution">
    <text evidence="1">The sequence shown here is derived from an EMBL/GenBank/DDBJ whole genome shotgun (WGS) entry which is preliminary data.</text>
</comment>
<dbReference type="Proteomes" id="UP000291404">
    <property type="component" value="Unassembled WGS sequence"/>
</dbReference>
<evidence type="ECO:0000313" key="2">
    <source>
        <dbReference type="Proteomes" id="UP000291404"/>
    </source>
</evidence>
<dbReference type="AlphaFoldDB" id="A0A4Q9LLW2"/>
<dbReference type="VEuPathDB" id="MicrosporidiaDB:CWI39_0203p0010"/>
<gene>
    <name evidence="1" type="ORF">CWI36_0045p0010</name>
</gene>
<dbReference type="VEuPathDB" id="MicrosporidiaDB:CWI36_0045p0010"/>
<keyword evidence="2" id="KW-1185">Reference proteome</keyword>
<protein>
    <submittedName>
        <fullName evidence="1">Uncharacterized protein</fullName>
    </submittedName>
</protein>
<dbReference type="EMBL" id="PITI01000045">
    <property type="protein sequence ID" value="TBU09254.1"/>
    <property type="molecule type" value="Genomic_DNA"/>
</dbReference>
<accession>A0A4Q9LLW2</accession>
<sequence length="400" mass="47900">MFLKTLELKRTQNNREFLQYILVKSLKNSMFDFSLIESLLNHDEYDSSFYITKLEYLFSKFGKFVYIHEAQSIFLSFKNTALLYEKNSVISYQNYVFQTKKLFKNNIFSISEYKILNVEKILKEKKSDQTYFSKTLLNFFDEIKPNKLERFIIVDQSLIKSALKAFLKTGYFFISEFVKIYFNLTVKEIRLILKNSENIRRLHIISDEASYDVLFELYTYVLTNKKIFIKYKGKILKINSQKEKHFRNLPQNLIFYAKNPNYSEESYKYSYLYSLKTHGIKEYESILAHCINFKNIQVSTFPDTDVIKIGKKILKFIEKIVSLVSITFHQVIFTENEIKFLLKSEKITFLKLNNVDLSRIKYSKYKIHNSSLRGLTMSHCNEIFKLEFLYFLSFLEILFF</sequence>